<name>X0Y6R6_9ZZZZ</name>
<sequence length="114" mass="13013">MNFINEFIEVLERRRGEFEPLISGGKELSEIEASLGNHLHHHWHNNPLPATSYEREFSVDSSSASRTLANGIDLFIVRALMIGSDNTEFKKLKLEMLKGIRDPTTASTFERVLR</sequence>
<reference evidence="1" key="1">
    <citation type="journal article" date="2014" name="Front. Microbiol.">
        <title>High frequency of phylogenetically diverse reductive dehalogenase-homologous genes in deep subseafloor sedimentary metagenomes.</title>
        <authorList>
            <person name="Kawai M."/>
            <person name="Futagami T."/>
            <person name="Toyoda A."/>
            <person name="Takaki Y."/>
            <person name="Nishi S."/>
            <person name="Hori S."/>
            <person name="Arai W."/>
            <person name="Tsubouchi T."/>
            <person name="Morono Y."/>
            <person name="Uchiyama I."/>
            <person name="Ito T."/>
            <person name="Fujiyama A."/>
            <person name="Inagaki F."/>
            <person name="Takami H."/>
        </authorList>
    </citation>
    <scope>NUCLEOTIDE SEQUENCE</scope>
    <source>
        <strain evidence="1">Expedition CK06-06</strain>
    </source>
</reference>
<feature type="non-terminal residue" evidence="1">
    <location>
        <position position="114"/>
    </location>
</feature>
<protein>
    <submittedName>
        <fullName evidence="1">Uncharacterized protein</fullName>
    </submittedName>
</protein>
<gene>
    <name evidence="1" type="ORF">S01H1_75783</name>
</gene>
<proteinExistence type="predicted"/>
<dbReference type="AlphaFoldDB" id="X0Y6R6"/>
<dbReference type="EMBL" id="BARS01050810">
    <property type="protein sequence ID" value="GAG51594.1"/>
    <property type="molecule type" value="Genomic_DNA"/>
</dbReference>
<evidence type="ECO:0000313" key="1">
    <source>
        <dbReference type="EMBL" id="GAG51594.1"/>
    </source>
</evidence>
<comment type="caution">
    <text evidence="1">The sequence shown here is derived from an EMBL/GenBank/DDBJ whole genome shotgun (WGS) entry which is preliminary data.</text>
</comment>
<accession>X0Y6R6</accession>
<organism evidence="1">
    <name type="scientific">marine sediment metagenome</name>
    <dbReference type="NCBI Taxonomy" id="412755"/>
    <lineage>
        <taxon>unclassified sequences</taxon>
        <taxon>metagenomes</taxon>
        <taxon>ecological metagenomes</taxon>
    </lineage>
</organism>